<dbReference type="PANTHER" id="PTHR30050">
    <property type="entry name" value="CHROMOSOMAL REPLICATION INITIATOR PROTEIN DNAA"/>
    <property type="match status" value="1"/>
</dbReference>
<gene>
    <name evidence="2" type="ORF">FMM06_05480</name>
</gene>
<comment type="caution">
    <text evidence="2">The sequence shown here is derived from an EMBL/GenBank/DDBJ whole genome shotgun (WGS) entry which is preliminary data.</text>
</comment>
<sequence>MGEADFLVSDANRDAVRWLETWRDWPRPQAVLTGPPGSGKTHLARVFEGRTGARVIDDADAADPETVFHAWNAATADRPLLLCARPVPPAWPHRLPDLASRLAATPLLTIRDPDDTLLAAILAKHFADRGLRLSTEVAAYVLARVERSFAAVAAAAAALDAAALDAGRGVTVPVAREVMEAQFDLGLD</sequence>
<dbReference type="GO" id="GO:0006270">
    <property type="term" value="P:DNA replication initiation"/>
    <property type="evidence" value="ECO:0007669"/>
    <property type="project" value="TreeGrafter"/>
</dbReference>
<dbReference type="GO" id="GO:0005886">
    <property type="term" value="C:plasma membrane"/>
    <property type="evidence" value="ECO:0007669"/>
    <property type="project" value="TreeGrafter"/>
</dbReference>
<keyword evidence="3" id="KW-1185">Reference proteome</keyword>
<dbReference type="Pfam" id="PF22688">
    <property type="entry name" value="Hda_lid"/>
    <property type="match status" value="1"/>
</dbReference>
<dbReference type="InterPro" id="IPR055199">
    <property type="entry name" value="Hda_lid"/>
</dbReference>
<evidence type="ECO:0000313" key="2">
    <source>
        <dbReference type="EMBL" id="TRW18410.1"/>
    </source>
</evidence>
<protein>
    <submittedName>
        <fullName evidence="2">Chromosomal replication initiator DnaA</fullName>
    </submittedName>
</protein>
<name>A0A552UJP8_9SPHN</name>
<dbReference type="PANTHER" id="PTHR30050:SF5">
    <property type="entry name" value="DNAA REGULATORY INACTIVATOR HDA"/>
    <property type="match status" value="1"/>
</dbReference>
<dbReference type="Gene3D" id="1.10.8.60">
    <property type="match status" value="1"/>
</dbReference>
<dbReference type="AlphaFoldDB" id="A0A552UJP8"/>
<dbReference type="OrthoDB" id="7390113at2"/>
<evidence type="ECO:0000313" key="3">
    <source>
        <dbReference type="Proteomes" id="UP000317894"/>
    </source>
</evidence>
<dbReference type="Gene3D" id="3.40.50.300">
    <property type="entry name" value="P-loop containing nucleotide triphosphate hydrolases"/>
    <property type="match status" value="1"/>
</dbReference>
<dbReference type="EMBL" id="VJWA01000001">
    <property type="protein sequence ID" value="TRW18410.1"/>
    <property type="molecule type" value="Genomic_DNA"/>
</dbReference>
<proteinExistence type="predicted"/>
<organism evidence="2 3">
    <name type="scientific">Glacieibacterium frigidum</name>
    <dbReference type="NCBI Taxonomy" id="2593303"/>
    <lineage>
        <taxon>Bacteria</taxon>
        <taxon>Pseudomonadati</taxon>
        <taxon>Pseudomonadota</taxon>
        <taxon>Alphaproteobacteria</taxon>
        <taxon>Sphingomonadales</taxon>
        <taxon>Sphingosinicellaceae</taxon>
        <taxon>Glacieibacterium</taxon>
    </lineage>
</organism>
<dbReference type="Proteomes" id="UP000317894">
    <property type="component" value="Unassembled WGS sequence"/>
</dbReference>
<dbReference type="GO" id="GO:0003688">
    <property type="term" value="F:DNA replication origin binding"/>
    <property type="evidence" value="ECO:0007669"/>
    <property type="project" value="TreeGrafter"/>
</dbReference>
<feature type="domain" description="Hda lid" evidence="1">
    <location>
        <begin position="119"/>
        <end position="179"/>
    </location>
</feature>
<dbReference type="SUPFAM" id="SSF52540">
    <property type="entry name" value="P-loop containing nucleoside triphosphate hydrolases"/>
    <property type="match status" value="1"/>
</dbReference>
<dbReference type="InterPro" id="IPR027417">
    <property type="entry name" value="P-loop_NTPase"/>
</dbReference>
<accession>A0A552UJP8</accession>
<evidence type="ECO:0000259" key="1">
    <source>
        <dbReference type="Pfam" id="PF22688"/>
    </source>
</evidence>
<reference evidence="2 3" key="1">
    <citation type="submission" date="2019-07" db="EMBL/GenBank/DDBJ databases">
        <title>Novel species isolated from glacier.</title>
        <authorList>
            <person name="Liu Q."/>
            <person name="Xin Y.-H."/>
        </authorList>
    </citation>
    <scope>NUCLEOTIDE SEQUENCE [LARGE SCALE GENOMIC DNA]</scope>
    <source>
        <strain evidence="2 3">LB1R16</strain>
    </source>
</reference>